<comment type="caution">
    <text evidence="4">The sequence shown here is derived from an EMBL/GenBank/DDBJ whole genome shotgun (WGS) entry which is preliminary data.</text>
</comment>
<dbReference type="Gene3D" id="3.10.120.10">
    <property type="entry name" value="Cytochrome b5-like heme/steroid binding domain"/>
    <property type="match status" value="1"/>
</dbReference>
<dbReference type="EMBL" id="JBFMKM010000012">
    <property type="protein sequence ID" value="KAL1302817.1"/>
    <property type="molecule type" value="Genomic_DNA"/>
</dbReference>
<feature type="compositionally biased region" description="Low complexity" evidence="2">
    <location>
        <begin position="24"/>
        <end position="38"/>
    </location>
</feature>
<keyword evidence="5" id="KW-1185">Reference proteome</keyword>
<dbReference type="GeneID" id="95976856"/>
<sequence length="265" mass="29257">MADVRHRKVALPAAAVPANENDKSSNNNNIPQSNSKNNTNSLGVTDVLRILGGLLLLNCAISYFVTNSSVTWGWRPWYSKPGELRAWMAGPLQLTDAELAQYDGADPSKPIYIALNGTIYDVTAGARMYGPGGSYHFFAGRDAARAFVTGCFAEDLTPDLRGAEMAFVPVDDDAEEIGPDGELVRKGGSSGPTKAELKIRRERDLRAARKRVHDTIEGWSKMFKGDGGKNYFKVGMVKRDPDWLDRLPKRQLCQRAQEGRPKRKE</sequence>
<name>A0ABR3P9I2_9PEZI</name>
<evidence type="ECO:0000256" key="1">
    <source>
        <dbReference type="ARBA" id="ARBA00038357"/>
    </source>
</evidence>
<gene>
    <name evidence="4" type="ORF">AAFC00_003154</name>
</gene>
<organism evidence="4 5">
    <name type="scientific">Neodothiora populina</name>
    <dbReference type="NCBI Taxonomy" id="2781224"/>
    <lineage>
        <taxon>Eukaryota</taxon>
        <taxon>Fungi</taxon>
        <taxon>Dikarya</taxon>
        <taxon>Ascomycota</taxon>
        <taxon>Pezizomycotina</taxon>
        <taxon>Dothideomycetes</taxon>
        <taxon>Dothideomycetidae</taxon>
        <taxon>Dothideales</taxon>
        <taxon>Dothioraceae</taxon>
        <taxon>Neodothiora</taxon>
    </lineage>
</organism>
<dbReference type="PANTHER" id="PTHR10281">
    <property type="entry name" value="MEMBRANE-ASSOCIATED PROGESTERONE RECEPTOR COMPONENT-RELATED"/>
    <property type="match status" value="1"/>
</dbReference>
<evidence type="ECO:0000256" key="2">
    <source>
        <dbReference type="SAM" id="MobiDB-lite"/>
    </source>
</evidence>
<protein>
    <recommendedName>
        <fullName evidence="3">Cytochrome b5 heme-binding domain-containing protein</fullName>
    </recommendedName>
</protein>
<evidence type="ECO:0000313" key="5">
    <source>
        <dbReference type="Proteomes" id="UP001562354"/>
    </source>
</evidence>
<dbReference type="InterPro" id="IPR001199">
    <property type="entry name" value="Cyt_B5-like_heme/steroid-bd"/>
</dbReference>
<feature type="domain" description="Cytochrome b5 heme-binding" evidence="3">
    <location>
        <begin position="94"/>
        <end position="172"/>
    </location>
</feature>
<dbReference type="PANTHER" id="PTHR10281:SF76">
    <property type="entry name" value="CALCUTTA CUP-RELATED"/>
    <property type="match status" value="1"/>
</dbReference>
<dbReference type="InterPro" id="IPR036400">
    <property type="entry name" value="Cyt_B5-like_heme/steroid_sf"/>
</dbReference>
<evidence type="ECO:0000259" key="3">
    <source>
        <dbReference type="SMART" id="SM01117"/>
    </source>
</evidence>
<dbReference type="InterPro" id="IPR050577">
    <property type="entry name" value="MAPR/NEUFC/NENF-like"/>
</dbReference>
<dbReference type="Proteomes" id="UP001562354">
    <property type="component" value="Unassembled WGS sequence"/>
</dbReference>
<evidence type="ECO:0000313" key="4">
    <source>
        <dbReference type="EMBL" id="KAL1302817.1"/>
    </source>
</evidence>
<dbReference type="SMART" id="SM01117">
    <property type="entry name" value="Cyt-b5"/>
    <property type="match status" value="1"/>
</dbReference>
<comment type="similarity">
    <text evidence="1">Belongs to the cytochrome b5 family. MAPR subfamily.</text>
</comment>
<reference evidence="4 5" key="1">
    <citation type="submission" date="2024-07" db="EMBL/GenBank/DDBJ databases">
        <title>Draft sequence of the Neodothiora populina.</title>
        <authorList>
            <person name="Drown D.D."/>
            <person name="Schuette U.S."/>
            <person name="Buechlein A.B."/>
            <person name="Rusch D.R."/>
            <person name="Winton L.W."/>
            <person name="Adams G.A."/>
        </authorList>
    </citation>
    <scope>NUCLEOTIDE SEQUENCE [LARGE SCALE GENOMIC DNA]</scope>
    <source>
        <strain evidence="4 5">CPC 39397</strain>
    </source>
</reference>
<proteinExistence type="inferred from homology"/>
<dbReference type="RefSeq" id="XP_069199093.1">
    <property type="nucleotide sequence ID" value="XM_069342589.1"/>
</dbReference>
<dbReference type="SUPFAM" id="SSF55856">
    <property type="entry name" value="Cytochrome b5-like heme/steroid binding domain"/>
    <property type="match status" value="1"/>
</dbReference>
<dbReference type="Pfam" id="PF00173">
    <property type="entry name" value="Cyt-b5"/>
    <property type="match status" value="1"/>
</dbReference>
<accession>A0ABR3P9I2</accession>
<feature type="region of interest" description="Disordered" evidence="2">
    <location>
        <begin position="1"/>
        <end position="38"/>
    </location>
</feature>